<dbReference type="InterPro" id="IPR046342">
    <property type="entry name" value="CBS_dom_sf"/>
</dbReference>
<reference evidence="1" key="1">
    <citation type="submission" date="2017-02" db="EMBL/GenBank/DDBJ databases">
        <title>Delving into the versatile metabolic prowess of the omnipresent phylum Bacteroidetes.</title>
        <authorList>
            <person name="Nobu M.K."/>
            <person name="Mei R."/>
            <person name="Narihiro T."/>
            <person name="Kuroda K."/>
            <person name="Liu W.-T."/>
        </authorList>
    </citation>
    <scope>NUCLEOTIDE SEQUENCE</scope>
    <source>
        <strain evidence="1">ADurb.Bin160</strain>
    </source>
</reference>
<dbReference type="EMBL" id="MWDB01000010">
    <property type="protein sequence ID" value="OQB41801.1"/>
    <property type="molecule type" value="Genomic_DNA"/>
</dbReference>
<evidence type="ECO:0008006" key="2">
    <source>
        <dbReference type="Google" id="ProtNLM"/>
    </source>
</evidence>
<protein>
    <recommendedName>
        <fullName evidence="2">CBS domain protein</fullName>
    </recommendedName>
</protein>
<dbReference type="AlphaFoldDB" id="A0A1V5ZNV9"/>
<sequence>MLNFYEITCEEVMTPRVKIDAISCDLSVDEAIEKLLQFSHTRILVHS</sequence>
<accession>A0A1V5ZNV9</accession>
<dbReference type="SUPFAM" id="SSF54631">
    <property type="entry name" value="CBS-domain pair"/>
    <property type="match status" value="1"/>
</dbReference>
<proteinExistence type="predicted"/>
<dbReference type="Gene3D" id="3.10.580.10">
    <property type="entry name" value="CBS-domain"/>
    <property type="match status" value="1"/>
</dbReference>
<dbReference type="Proteomes" id="UP000485621">
    <property type="component" value="Unassembled WGS sequence"/>
</dbReference>
<gene>
    <name evidence="1" type="ORF">BWY04_00594</name>
</gene>
<name>A0A1V5ZNV9_9BACT</name>
<comment type="caution">
    <text evidence="1">The sequence shown here is derived from an EMBL/GenBank/DDBJ whole genome shotgun (WGS) entry which is preliminary data.</text>
</comment>
<evidence type="ECO:0000313" key="1">
    <source>
        <dbReference type="EMBL" id="OQB41801.1"/>
    </source>
</evidence>
<organism evidence="1">
    <name type="scientific">candidate division CPR1 bacterium ADurb.Bin160</name>
    <dbReference type="NCBI Taxonomy" id="1852826"/>
    <lineage>
        <taxon>Bacteria</taxon>
        <taxon>candidate division CPR1</taxon>
    </lineage>
</organism>